<dbReference type="PROSITE" id="PS50932">
    <property type="entry name" value="HTH_LACI_2"/>
    <property type="match status" value="1"/>
</dbReference>
<dbReference type="InterPro" id="IPR010982">
    <property type="entry name" value="Lambda_DNA-bd_dom_sf"/>
</dbReference>
<organism evidence="5 6">
    <name type="scientific">Levilactobacillus tongjiangensis</name>
    <dbReference type="NCBI Taxonomy" id="2486023"/>
    <lineage>
        <taxon>Bacteria</taxon>
        <taxon>Bacillati</taxon>
        <taxon>Bacillota</taxon>
        <taxon>Bacilli</taxon>
        <taxon>Lactobacillales</taxon>
        <taxon>Lactobacillaceae</taxon>
        <taxon>Levilactobacillus</taxon>
    </lineage>
</organism>
<keyword evidence="6" id="KW-1185">Reference proteome</keyword>
<dbReference type="Pfam" id="PF00356">
    <property type="entry name" value="LacI"/>
    <property type="match status" value="1"/>
</dbReference>
<dbReference type="PANTHER" id="PTHR30146:SF109">
    <property type="entry name" value="HTH-TYPE TRANSCRIPTIONAL REGULATOR GALS"/>
    <property type="match status" value="1"/>
</dbReference>
<dbReference type="EMBL" id="JBHSSK010000014">
    <property type="protein sequence ID" value="MFC6206807.1"/>
    <property type="molecule type" value="Genomic_DNA"/>
</dbReference>
<comment type="caution">
    <text evidence="5">The sequence shown here is derived from an EMBL/GenBank/DDBJ whole genome shotgun (WGS) entry which is preliminary data.</text>
</comment>
<dbReference type="SMART" id="SM00354">
    <property type="entry name" value="HTH_LACI"/>
    <property type="match status" value="1"/>
</dbReference>
<name>A0ABW1SR23_9LACO</name>
<evidence type="ECO:0000313" key="6">
    <source>
        <dbReference type="Proteomes" id="UP001596254"/>
    </source>
</evidence>
<evidence type="ECO:0000256" key="2">
    <source>
        <dbReference type="ARBA" id="ARBA00023125"/>
    </source>
</evidence>
<dbReference type="Gene3D" id="1.10.260.40">
    <property type="entry name" value="lambda repressor-like DNA-binding domains"/>
    <property type="match status" value="1"/>
</dbReference>
<keyword evidence="3" id="KW-0804">Transcription</keyword>
<evidence type="ECO:0000259" key="4">
    <source>
        <dbReference type="PROSITE" id="PS50932"/>
    </source>
</evidence>
<evidence type="ECO:0000256" key="3">
    <source>
        <dbReference type="ARBA" id="ARBA00023163"/>
    </source>
</evidence>
<feature type="domain" description="HTH lacI-type" evidence="4">
    <location>
        <begin position="2"/>
        <end position="57"/>
    </location>
</feature>
<dbReference type="SUPFAM" id="SSF47413">
    <property type="entry name" value="lambda repressor-like DNA-binding domains"/>
    <property type="match status" value="1"/>
</dbReference>
<evidence type="ECO:0000313" key="5">
    <source>
        <dbReference type="EMBL" id="MFC6206807.1"/>
    </source>
</evidence>
<dbReference type="GO" id="GO:0003677">
    <property type="term" value="F:DNA binding"/>
    <property type="evidence" value="ECO:0007669"/>
    <property type="project" value="UniProtKB-KW"/>
</dbReference>
<dbReference type="CDD" id="cd06267">
    <property type="entry name" value="PBP1_LacI_sugar_binding-like"/>
    <property type="match status" value="1"/>
</dbReference>
<dbReference type="Gene3D" id="3.40.50.2300">
    <property type="match status" value="2"/>
</dbReference>
<proteinExistence type="predicted"/>
<accession>A0ABW1SR23</accession>
<dbReference type="SUPFAM" id="SSF53822">
    <property type="entry name" value="Periplasmic binding protein-like I"/>
    <property type="match status" value="1"/>
</dbReference>
<dbReference type="PANTHER" id="PTHR30146">
    <property type="entry name" value="LACI-RELATED TRANSCRIPTIONAL REPRESSOR"/>
    <property type="match status" value="1"/>
</dbReference>
<protein>
    <submittedName>
        <fullName evidence="5">LacI family DNA-binding transcriptional regulator</fullName>
    </submittedName>
</protein>
<dbReference type="InterPro" id="IPR000843">
    <property type="entry name" value="HTH_LacI"/>
</dbReference>
<dbReference type="RefSeq" id="WP_125693567.1">
    <property type="nucleotide sequence ID" value="NZ_JBHSSK010000014.1"/>
</dbReference>
<keyword evidence="1" id="KW-0805">Transcription regulation</keyword>
<dbReference type="InterPro" id="IPR001761">
    <property type="entry name" value="Peripla_BP/Lac1_sug-bd_dom"/>
</dbReference>
<reference evidence="6" key="1">
    <citation type="journal article" date="2019" name="Int. J. Syst. Evol. Microbiol.">
        <title>The Global Catalogue of Microorganisms (GCM) 10K type strain sequencing project: providing services to taxonomists for standard genome sequencing and annotation.</title>
        <authorList>
            <consortium name="The Broad Institute Genomics Platform"/>
            <consortium name="The Broad Institute Genome Sequencing Center for Infectious Disease"/>
            <person name="Wu L."/>
            <person name="Ma J."/>
        </authorList>
    </citation>
    <scope>NUCLEOTIDE SEQUENCE [LARGE SCALE GENOMIC DNA]</scope>
    <source>
        <strain evidence="6">CCM 8905</strain>
    </source>
</reference>
<keyword evidence="2 5" id="KW-0238">DNA-binding</keyword>
<gene>
    <name evidence="5" type="ORF">ACFP1G_04860</name>
</gene>
<evidence type="ECO:0000256" key="1">
    <source>
        <dbReference type="ARBA" id="ARBA00023015"/>
    </source>
</evidence>
<sequence length="338" mass="37440">MPTMKEIAKRANVSVAAVSVVLNNKKSRISKAKKAEIKQIAKDLNYHPNIAAVTLSKNISLTIGLIVPDITNPFFATLTRLIEQQLGAQGYSTLFVDSNNSFAAESDAVQNMVSRGVDGIILVPSNEFFLSKKKERKALIEKGDKPIVLLNAYTDLKVSYVNFDNVQGAYLATQELINYGHTHIAFIRGKANFVNAAERLAGYRQALKDNRIAFNNDLVFEGDYTLDSGAKLAPKILEDPATTAILSANDLMLFGVIKWAKQNFVDIFSRVSMVGFDNDPYGEIIEVPLTTVDQQPLEMVNETIDLLLEMLTTGEKVVQHLIVKPKLIKRSSIHKIEN</sequence>
<dbReference type="Proteomes" id="UP001596254">
    <property type="component" value="Unassembled WGS sequence"/>
</dbReference>
<dbReference type="Pfam" id="PF00532">
    <property type="entry name" value="Peripla_BP_1"/>
    <property type="match status" value="1"/>
</dbReference>
<dbReference type="InterPro" id="IPR028082">
    <property type="entry name" value="Peripla_BP_I"/>
</dbReference>